<keyword evidence="1" id="KW-0812">Transmembrane</keyword>
<proteinExistence type="predicted"/>
<feature type="transmembrane region" description="Helical" evidence="1">
    <location>
        <begin position="42"/>
        <end position="63"/>
    </location>
</feature>
<evidence type="ECO:0000313" key="3">
    <source>
        <dbReference type="EMBL" id="VFT89565.1"/>
    </source>
</evidence>
<sequence length="201" mass="22285">MTDTATSYVQNAVDRPRYTLEPAPNGGLVVNVPKNRGNCLHYTVLVLFCVGVVVTISAILPHVGFWERLLVIWAVTIPFGILLAYLFNIDGEESYVISTSTFTHMWNNAGLVRGTTDYKLAKMGPLHVVASPTWMSILRHGGRRHHVQFGFHYGTALIKVDNLLVNQGEVDAFLRDIAPYLPDHVKPIMANDVVVTVQACN</sequence>
<feature type="transmembrane region" description="Helical" evidence="1">
    <location>
        <begin position="69"/>
        <end position="87"/>
    </location>
</feature>
<keyword evidence="4" id="KW-1185">Reference proteome</keyword>
<reference evidence="2" key="2">
    <citation type="submission" date="2019-06" db="EMBL/GenBank/DDBJ databases">
        <title>Genomics analysis of Aphanomyces spp. identifies a new class of oomycete effector associated with host adaptation.</title>
        <authorList>
            <person name="Gaulin E."/>
        </authorList>
    </citation>
    <scope>NUCLEOTIDE SEQUENCE</scope>
    <source>
        <strain evidence="2">CBS 578.67</strain>
    </source>
</reference>
<keyword evidence="1" id="KW-1133">Transmembrane helix</keyword>
<organism evidence="3 4">
    <name type="scientific">Aphanomyces stellatus</name>
    <dbReference type="NCBI Taxonomy" id="120398"/>
    <lineage>
        <taxon>Eukaryota</taxon>
        <taxon>Sar</taxon>
        <taxon>Stramenopiles</taxon>
        <taxon>Oomycota</taxon>
        <taxon>Saprolegniomycetes</taxon>
        <taxon>Saprolegniales</taxon>
        <taxon>Verrucalvaceae</taxon>
        <taxon>Aphanomyces</taxon>
    </lineage>
</organism>
<protein>
    <submittedName>
        <fullName evidence="3">Aste57867_12715 protein</fullName>
    </submittedName>
</protein>
<keyword evidence="1" id="KW-0472">Membrane</keyword>
<accession>A0A485KX41</accession>
<dbReference type="EMBL" id="VJMH01005388">
    <property type="protein sequence ID" value="KAF0696522.1"/>
    <property type="molecule type" value="Genomic_DNA"/>
</dbReference>
<dbReference type="AlphaFoldDB" id="A0A485KX41"/>
<dbReference type="EMBL" id="CAADRA010005409">
    <property type="protein sequence ID" value="VFT89565.1"/>
    <property type="molecule type" value="Genomic_DNA"/>
</dbReference>
<gene>
    <name evidence="3" type="primary">Aste57867_12715</name>
    <name evidence="2" type="ORF">As57867_012667</name>
    <name evidence="3" type="ORF">ASTE57867_12715</name>
</gene>
<reference evidence="3 4" key="1">
    <citation type="submission" date="2019-03" db="EMBL/GenBank/DDBJ databases">
        <authorList>
            <person name="Gaulin E."/>
            <person name="Dumas B."/>
        </authorList>
    </citation>
    <scope>NUCLEOTIDE SEQUENCE [LARGE SCALE GENOMIC DNA]</scope>
    <source>
        <strain evidence="3">CBS 568.67</strain>
    </source>
</reference>
<dbReference type="Proteomes" id="UP000332933">
    <property type="component" value="Unassembled WGS sequence"/>
</dbReference>
<evidence type="ECO:0000313" key="2">
    <source>
        <dbReference type="EMBL" id="KAF0696522.1"/>
    </source>
</evidence>
<name>A0A485KX41_9STRA</name>
<evidence type="ECO:0000313" key="4">
    <source>
        <dbReference type="Proteomes" id="UP000332933"/>
    </source>
</evidence>
<evidence type="ECO:0000256" key="1">
    <source>
        <dbReference type="SAM" id="Phobius"/>
    </source>
</evidence>